<protein>
    <submittedName>
        <fullName evidence="1">Uncharacterized protein</fullName>
    </submittedName>
</protein>
<proteinExistence type="predicted"/>
<organism evidence="1 2">
    <name type="scientific">Mycena metata</name>
    <dbReference type="NCBI Taxonomy" id="1033252"/>
    <lineage>
        <taxon>Eukaryota</taxon>
        <taxon>Fungi</taxon>
        <taxon>Dikarya</taxon>
        <taxon>Basidiomycota</taxon>
        <taxon>Agaricomycotina</taxon>
        <taxon>Agaricomycetes</taxon>
        <taxon>Agaricomycetidae</taxon>
        <taxon>Agaricales</taxon>
        <taxon>Marasmiineae</taxon>
        <taxon>Mycenaceae</taxon>
        <taxon>Mycena</taxon>
    </lineage>
</organism>
<gene>
    <name evidence="1" type="ORF">B0H16DRAFT_1742005</name>
</gene>
<reference evidence="1" key="1">
    <citation type="submission" date="2023-03" db="EMBL/GenBank/DDBJ databases">
        <title>Massive genome expansion in bonnet fungi (Mycena s.s.) driven by repeated elements and novel gene families across ecological guilds.</title>
        <authorList>
            <consortium name="Lawrence Berkeley National Laboratory"/>
            <person name="Harder C.B."/>
            <person name="Miyauchi S."/>
            <person name="Viragh M."/>
            <person name="Kuo A."/>
            <person name="Thoen E."/>
            <person name="Andreopoulos B."/>
            <person name="Lu D."/>
            <person name="Skrede I."/>
            <person name="Drula E."/>
            <person name="Henrissat B."/>
            <person name="Morin E."/>
            <person name="Kohler A."/>
            <person name="Barry K."/>
            <person name="LaButti K."/>
            <person name="Morin E."/>
            <person name="Salamov A."/>
            <person name="Lipzen A."/>
            <person name="Mereny Z."/>
            <person name="Hegedus B."/>
            <person name="Baldrian P."/>
            <person name="Stursova M."/>
            <person name="Weitz H."/>
            <person name="Taylor A."/>
            <person name="Grigoriev I.V."/>
            <person name="Nagy L.G."/>
            <person name="Martin F."/>
            <person name="Kauserud H."/>
        </authorList>
    </citation>
    <scope>NUCLEOTIDE SEQUENCE</scope>
    <source>
        <strain evidence="1">CBHHK182m</strain>
    </source>
</reference>
<dbReference type="AlphaFoldDB" id="A0AAD7H918"/>
<keyword evidence="2" id="KW-1185">Reference proteome</keyword>
<accession>A0AAD7H918</accession>
<comment type="caution">
    <text evidence="1">The sequence shown here is derived from an EMBL/GenBank/DDBJ whole genome shotgun (WGS) entry which is preliminary data.</text>
</comment>
<evidence type="ECO:0000313" key="2">
    <source>
        <dbReference type="Proteomes" id="UP001215598"/>
    </source>
</evidence>
<dbReference type="EMBL" id="JARKIB010000309">
    <property type="protein sequence ID" value="KAJ7715388.1"/>
    <property type="molecule type" value="Genomic_DNA"/>
</dbReference>
<name>A0AAD7H918_9AGAR</name>
<dbReference type="Proteomes" id="UP001215598">
    <property type="component" value="Unassembled WGS sequence"/>
</dbReference>
<evidence type="ECO:0000313" key="1">
    <source>
        <dbReference type="EMBL" id="KAJ7715388.1"/>
    </source>
</evidence>
<sequence>MFRKPTATGIRLNNISKCVAITANTLNVLVDTLNISGLEAISNTTQSLLELVQAVKQNKDECADLMEQTHELLKAIVGLYIKSDTGPELPPSVLSEIIKFTEYVVYNLEPIWIH</sequence>